<evidence type="ECO:0000313" key="4">
    <source>
        <dbReference type="EMBL" id="GAA5530954.1"/>
    </source>
</evidence>
<evidence type="ECO:0000256" key="3">
    <source>
        <dbReference type="ARBA" id="ARBA00023180"/>
    </source>
</evidence>
<evidence type="ECO:0000256" key="2">
    <source>
        <dbReference type="ARBA" id="ARBA00022737"/>
    </source>
</evidence>
<comment type="caution">
    <text evidence="4">The sequence shown here is derived from an EMBL/GenBank/DDBJ whole genome shotgun (WGS) entry which is preliminary data.</text>
</comment>
<dbReference type="PANTHER" id="PTHR36220:SF1">
    <property type="entry name" value="GAMMA TUBULIN COMPLEX COMPONENT C-TERMINAL DOMAIN-CONTAINING PROTEIN"/>
    <property type="match status" value="1"/>
</dbReference>
<accession>A0ABP9X6D6</accession>
<dbReference type="SUPFAM" id="SSF69318">
    <property type="entry name" value="Integrin alpha N-terminal domain"/>
    <property type="match status" value="1"/>
</dbReference>
<dbReference type="InterPro" id="IPR013517">
    <property type="entry name" value="FG-GAP"/>
</dbReference>
<keyword evidence="3" id="KW-0325">Glycoprotein</keyword>
<dbReference type="Pfam" id="PF14312">
    <property type="entry name" value="FG-GAP_2"/>
    <property type="match status" value="6"/>
</dbReference>
<evidence type="ECO:0000256" key="1">
    <source>
        <dbReference type="ARBA" id="ARBA00022729"/>
    </source>
</evidence>
<keyword evidence="1" id="KW-0732">Signal</keyword>
<dbReference type="Proteomes" id="UP001428290">
    <property type="component" value="Unassembled WGS sequence"/>
</dbReference>
<keyword evidence="2" id="KW-0677">Repeat</keyword>
<dbReference type="Gene3D" id="2.130.10.130">
    <property type="entry name" value="Integrin alpha, N-terminal"/>
    <property type="match status" value="3"/>
</dbReference>
<dbReference type="PANTHER" id="PTHR36220">
    <property type="entry name" value="UNNAMED PRODUCT"/>
    <property type="match status" value="1"/>
</dbReference>
<dbReference type="EMBL" id="BAABRU010000028">
    <property type="protein sequence ID" value="GAA5530954.1"/>
    <property type="molecule type" value="Genomic_DNA"/>
</dbReference>
<name>A0ABP9X6D6_9CHLR</name>
<dbReference type="InterPro" id="IPR013519">
    <property type="entry name" value="Int_alpha_beta-p"/>
</dbReference>
<dbReference type="SMART" id="SM00191">
    <property type="entry name" value="Int_alpha"/>
    <property type="match status" value="6"/>
</dbReference>
<evidence type="ECO:0000313" key="5">
    <source>
        <dbReference type="Proteomes" id="UP001428290"/>
    </source>
</evidence>
<gene>
    <name evidence="4" type="ORF">Hgul01_04778</name>
</gene>
<sequence length="677" mass="71001">MGLFWWLPRRWWRIVRIMLLTLFTLACGLVGWNPVARTTAASRPTVDETTIRPLLTLHQQAYFKPTQVSIADAMGWSVAVDGDTLVVGVPHEDSSTAGVQNSATPTVDEAVLDAGAVYVFVRTGTTWSQQAYLKASQVSAEDGFGTHVAIHGDTIVVGAPHEDSSTTGVQNSATPTVDEAALDAGAVYVFVRTETIWQQQAYLKASQVSPADMVGTSVAITGDTIVVGATGEASSTAGVQNSATPTVDETTPEAGAALVFTRNGTTWSQQAYLKASQVSAGDIFGKYVAIADDTIVVGAPQEDSSTVGIQHSATPTVDEAALDAGAAYVFVRSGTMWNQQAYLKASQVSAGDIFGWSVAVDGETIVVGVPHDDSSTTGIQNSATPTVDEASIDAGAASVFMRSGTTWSQQAYFKASQVSAGDIVGFSVAVDGDTIVVGAPHEDSSRAGVQNSAVPTVDEAMLDAGAAYRFSRSGTTWSQQAYLKAVQVSASDIVGFSVAVDGETIVIGAPYEDSSTTGVQHSTMPTVDEAALDAGAVYGLSTGHVQYLPFVATSQPLLLATLTPVAVPTMPVTTPRMIFFTATITLPNELPAYGHYWLSAHPRMLVPSLVDDAVMLRAGTTTIFAYTYSLQGQPLAAFVELPADVLLPWAGHAITIELTDVSGSVYSSTPLYLLWTP</sequence>
<protein>
    <submittedName>
        <fullName evidence="4">Uncharacterized protein</fullName>
    </submittedName>
</protein>
<proteinExistence type="predicted"/>
<reference evidence="4 5" key="1">
    <citation type="submission" date="2024-02" db="EMBL/GenBank/DDBJ databases">
        <title>Herpetosiphon gulosus NBRC 112829.</title>
        <authorList>
            <person name="Ichikawa N."/>
            <person name="Katano-Makiyama Y."/>
            <person name="Hidaka K."/>
        </authorList>
    </citation>
    <scope>NUCLEOTIDE SEQUENCE [LARGE SCALE GENOMIC DNA]</scope>
    <source>
        <strain evidence="4 5">NBRC 112829</strain>
    </source>
</reference>
<dbReference type="InterPro" id="IPR028994">
    <property type="entry name" value="Integrin_alpha_N"/>
</dbReference>
<organism evidence="4 5">
    <name type="scientific">Herpetosiphon gulosus</name>
    <dbReference type="NCBI Taxonomy" id="1973496"/>
    <lineage>
        <taxon>Bacteria</taxon>
        <taxon>Bacillati</taxon>
        <taxon>Chloroflexota</taxon>
        <taxon>Chloroflexia</taxon>
        <taxon>Herpetosiphonales</taxon>
        <taxon>Herpetosiphonaceae</taxon>
        <taxon>Herpetosiphon</taxon>
    </lineage>
</organism>
<keyword evidence="5" id="KW-1185">Reference proteome</keyword>